<keyword evidence="3" id="KW-1185">Reference proteome</keyword>
<proteinExistence type="predicted"/>
<feature type="non-terminal residue" evidence="2">
    <location>
        <position position="1492"/>
    </location>
</feature>
<protein>
    <submittedName>
        <fullName evidence="2">Uncharacterized protein</fullName>
    </submittedName>
</protein>
<feature type="region of interest" description="Disordered" evidence="1">
    <location>
        <begin position="273"/>
        <end position="297"/>
    </location>
</feature>
<sequence length="1492" mass="157371">MYPSPKLWKLQTETTYNIRSGPSLESSVVTTVTDGASLMMKGEVNGWLILEDGSGYTIKKNPVVEGSGWQCVESMPAPAAGLFGGAPAAAGGGLFGGAPAPANWVFGGAPAQLGPKLEGGLSPSLNKALEAIQDICEGLVLRLEAPSPLSSVGRGAGRGGLFAGDAILRALFELIVLEFLPLDGAHLGRVHTVLVRALCDRIALDGDVIALAVCLHALCALAQPQEKEPVGGAGSKSAVVSADKEGSVAPALKARSISTRRAWKSALITKGERASGGAHLRPDGADDKSGGDESDDDEARELCCQSVASCFALLGQLLCAHQARSERGSAQGSSPLAFALEAAANLLDTTRPEAGGDLACRIGIPGVNETLKTLEAQFDQHLERAVAQGRLSAAEADATTDQIASKPNNAARCEAMRRTMRPFERPSAGRNGLWHERALSTLPRGAIEELVFLIGAPSHDIFDSASQLLFALADTEIVVELLSYKEHFEHVRRYALSAHDKVAGGHASWIRLLSLIVEQLSWSHSERQSALSKGIDLMGVLREASIFLFSTGGVTSADKRSFGGSFTPAPAPAPASNITVGGGFFMPSPPRIVQEALTPAGLRLVRALLRHPSCMSTEEVIKVITSGMTAAQKTGELSAAALFTVNGLRRQERGGAAGGAAGAAAAMGAEALETVEKTVEKPLLAPEACMLADLFGVLAHLDVDAYDVTPLIQLAHSVVALKDLPTDEPLSETAAFLRCRVEAAALLGTVGRRSASPAERVGQSLKLVINHTVASMAHAADVTAPRFVDALAGMVSASEALRKEALPGGVKKGGYKQGRSLVRQSDVFNRLSAWLKEISGTTTGANHSEPRQQVLELALSAASALMESVFHADDSPNDETLVPSLRVISWVLSHPMRTERVQLHAVTALATLASYVSTLDSVCELWGRFLRSAEGATLIQQLMEAMEGARQSFEVLFDERAALLSTIRARKIENELKKKNSDRSLLTEPPFEGVEKARAETLTDIFMRGMSVLQVFSAGERICRALAESGTDGGGDTADATISMISTSIDFRAAKSMGPVLSLAITWGESSVQRSRADMSQALDPGNKDPLCELLPKWNLTGLFGTLAKMLRASPSLRPPLQIDPQCTSSLSSSLQSKAMLGTKKLSPATLQYLVEAGTLVHALAARIDKKQAAQLDAAATAEQATALGAFLEQEVVSDIVMLLLAATDEPLRDKNMEALEAALRDVVLDLIKAMTLGGMAPVQALCDNVAKWLPSEVEQATKRNAEYLKAKQGDPATPPARHAHLLQLLDVLNTVTEAEGTGMGLPNTDDEPESTGDTAAAAAATASGETAGAVVLNRMKENGSIVKHFCDAAALDDEPVCKLALVLLARTLGHFEKHRAELAFDPEVYGPIYAISIDETRPTTVRAAAGGVLAVALENCAGDGEVESLCLSLTKWEEAHKAKSIKVGDKVMLSDKPQGEKAPTVLAPFESASDIGKVTKLSDDKTQVQVE</sequence>
<evidence type="ECO:0000313" key="3">
    <source>
        <dbReference type="Proteomes" id="UP000037460"/>
    </source>
</evidence>
<feature type="compositionally biased region" description="Basic and acidic residues" evidence="1">
    <location>
        <begin position="280"/>
        <end position="291"/>
    </location>
</feature>
<dbReference type="EMBL" id="JWZX01000072">
    <property type="protein sequence ID" value="KOO53772.1"/>
    <property type="molecule type" value="Genomic_DNA"/>
</dbReference>
<evidence type="ECO:0000313" key="2">
    <source>
        <dbReference type="EMBL" id="KOO53772.1"/>
    </source>
</evidence>
<dbReference type="Proteomes" id="UP000037460">
    <property type="component" value="Unassembled WGS sequence"/>
</dbReference>
<organism evidence="2 3">
    <name type="scientific">Chrysochromulina tobinii</name>
    <dbReference type="NCBI Taxonomy" id="1460289"/>
    <lineage>
        <taxon>Eukaryota</taxon>
        <taxon>Haptista</taxon>
        <taxon>Haptophyta</taxon>
        <taxon>Prymnesiophyceae</taxon>
        <taxon>Prymnesiales</taxon>
        <taxon>Chrysochromulinaceae</taxon>
        <taxon>Chrysochromulina</taxon>
    </lineage>
</organism>
<accession>A0A0M0LS89</accession>
<evidence type="ECO:0000256" key="1">
    <source>
        <dbReference type="SAM" id="MobiDB-lite"/>
    </source>
</evidence>
<reference evidence="3" key="1">
    <citation type="journal article" date="2015" name="PLoS Genet.">
        <title>Genome Sequence and Transcriptome Analyses of Chrysochromulina tobin: Metabolic Tools for Enhanced Algal Fitness in the Prominent Order Prymnesiales (Haptophyceae).</title>
        <authorList>
            <person name="Hovde B.T."/>
            <person name="Deodato C.R."/>
            <person name="Hunsperger H.M."/>
            <person name="Ryken S.A."/>
            <person name="Yost W."/>
            <person name="Jha R.K."/>
            <person name="Patterson J."/>
            <person name="Monnat R.J. Jr."/>
            <person name="Barlow S.B."/>
            <person name="Starkenburg S.R."/>
            <person name="Cattolico R.A."/>
        </authorList>
    </citation>
    <scope>NUCLEOTIDE SEQUENCE</scope>
    <source>
        <strain evidence="3">CCMP291</strain>
    </source>
</reference>
<feature type="region of interest" description="Disordered" evidence="1">
    <location>
        <begin position="1300"/>
        <end position="1319"/>
    </location>
</feature>
<name>A0A0M0LS89_9EUKA</name>
<gene>
    <name evidence="2" type="ORF">Ctob_014884</name>
</gene>
<comment type="caution">
    <text evidence="2">The sequence shown here is derived from an EMBL/GenBank/DDBJ whole genome shotgun (WGS) entry which is preliminary data.</text>
</comment>